<evidence type="ECO:0000313" key="1">
    <source>
        <dbReference type="EMBL" id="GAG66805.1"/>
    </source>
</evidence>
<sequence>MRTLLLLRHAKSSWDYPDLDDFDRPLAPRGRKAARRMADYLKQKGMQPDLVLCSAALRAVQTWVLVSEVLGEAIEVKYLRSLYLSPPSRMLSSIRQAADAQTCVMLIAHNPGMEHLASVLAGPNSNQKALQKLHQKYPTAALAEIEFEAPSWREIQRGSGRLKRLVRPKELA</sequence>
<comment type="caution">
    <text evidence="1">The sequence shown here is derived from an EMBL/GenBank/DDBJ whole genome shotgun (WGS) entry which is preliminary data.</text>
</comment>
<dbReference type="AlphaFoldDB" id="X0ZB80"/>
<organism evidence="1">
    <name type="scientific">marine sediment metagenome</name>
    <dbReference type="NCBI Taxonomy" id="412755"/>
    <lineage>
        <taxon>unclassified sequences</taxon>
        <taxon>metagenomes</taxon>
        <taxon>ecological metagenomes</taxon>
    </lineage>
</organism>
<dbReference type="Pfam" id="PF00300">
    <property type="entry name" value="His_Phos_1"/>
    <property type="match status" value="1"/>
</dbReference>
<dbReference type="EMBL" id="BART01004133">
    <property type="protein sequence ID" value="GAG66805.1"/>
    <property type="molecule type" value="Genomic_DNA"/>
</dbReference>
<dbReference type="SMART" id="SM00855">
    <property type="entry name" value="PGAM"/>
    <property type="match status" value="1"/>
</dbReference>
<reference evidence="1" key="1">
    <citation type="journal article" date="2014" name="Front. Microbiol.">
        <title>High frequency of phylogenetically diverse reductive dehalogenase-homologous genes in deep subseafloor sedimentary metagenomes.</title>
        <authorList>
            <person name="Kawai M."/>
            <person name="Futagami T."/>
            <person name="Toyoda A."/>
            <person name="Takaki Y."/>
            <person name="Nishi S."/>
            <person name="Hori S."/>
            <person name="Arai W."/>
            <person name="Tsubouchi T."/>
            <person name="Morono Y."/>
            <person name="Uchiyama I."/>
            <person name="Ito T."/>
            <person name="Fujiyama A."/>
            <person name="Inagaki F."/>
            <person name="Takami H."/>
        </authorList>
    </citation>
    <scope>NUCLEOTIDE SEQUENCE</scope>
    <source>
        <strain evidence="1">Expedition CK06-06</strain>
    </source>
</reference>
<dbReference type="SUPFAM" id="SSF53254">
    <property type="entry name" value="Phosphoglycerate mutase-like"/>
    <property type="match status" value="1"/>
</dbReference>
<evidence type="ECO:0008006" key="2">
    <source>
        <dbReference type="Google" id="ProtNLM"/>
    </source>
</evidence>
<gene>
    <name evidence="1" type="ORF">S01H4_10665</name>
</gene>
<name>X0ZB80_9ZZZZ</name>
<dbReference type="InterPro" id="IPR029033">
    <property type="entry name" value="His_PPase_superfam"/>
</dbReference>
<dbReference type="PANTHER" id="PTHR47623">
    <property type="entry name" value="OS09G0287300 PROTEIN"/>
    <property type="match status" value="1"/>
</dbReference>
<dbReference type="PANTHER" id="PTHR47623:SF1">
    <property type="entry name" value="OS09G0287300 PROTEIN"/>
    <property type="match status" value="1"/>
</dbReference>
<proteinExistence type="predicted"/>
<protein>
    <recommendedName>
        <fullName evidence="2">Phosphohistidine phosphatase SixA</fullName>
    </recommendedName>
</protein>
<dbReference type="CDD" id="cd07067">
    <property type="entry name" value="HP_PGM_like"/>
    <property type="match status" value="1"/>
</dbReference>
<accession>X0ZB80</accession>
<dbReference type="InterPro" id="IPR013078">
    <property type="entry name" value="His_Pase_superF_clade-1"/>
</dbReference>
<dbReference type="Gene3D" id="3.40.50.1240">
    <property type="entry name" value="Phosphoglycerate mutase-like"/>
    <property type="match status" value="1"/>
</dbReference>